<comment type="caution">
    <text evidence="2">The sequence shown here is derived from an EMBL/GenBank/DDBJ whole genome shotgun (WGS) entry which is preliminary data.</text>
</comment>
<keyword evidence="3" id="KW-1185">Reference proteome</keyword>
<evidence type="ECO:0000313" key="3">
    <source>
        <dbReference type="Proteomes" id="UP001055247"/>
    </source>
</evidence>
<sequence length="77" mass="7772">MSQPDDPRTAPGTARPAPDLNQRLSPGERRIVEAGEAGPHAPGHPAPAPDPGPETGGYDDHSPSRAPDNAKGGYGAG</sequence>
<accession>A0AAV4ZLT5</accession>
<proteinExistence type="predicted"/>
<dbReference type="EMBL" id="BPQO01000010">
    <property type="protein sequence ID" value="GJD89102.1"/>
    <property type="molecule type" value="Genomic_DNA"/>
</dbReference>
<name>A0AAV4ZLT5_9HYPH</name>
<protein>
    <submittedName>
        <fullName evidence="2">Uncharacterized protein</fullName>
    </submittedName>
</protein>
<feature type="region of interest" description="Disordered" evidence="1">
    <location>
        <begin position="1"/>
        <end position="77"/>
    </location>
</feature>
<dbReference type="Proteomes" id="UP001055247">
    <property type="component" value="Unassembled WGS sequence"/>
</dbReference>
<dbReference type="AlphaFoldDB" id="A0AAV4ZLT5"/>
<feature type="compositionally biased region" description="Pro residues" evidence="1">
    <location>
        <begin position="42"/>
        <end position="52"/>
    </location>
</feature>
<organism evidence="2 3">
    <name type="scientific">Methylobacterium hispanicum</name>
    <dbReference type="NCBI Taxonomy" id="270350"/>
    <lineage>
        <taxon>Bacteria</taxon>
        <taxon>Pseudomonadati</taxon>
        <taxon>Pseudomonadota</taxon>
        <taxon>Alphaproteobacteria</taxon>
        <taxon>Hyphomicrobiales</taxon>
        <taxon>Methylobacteriaceae</taxon>
        <taxon>Methylobacterium</taxon>
    </lineage>
</organism>
<reference evidence="2" key="1">
    <citation type="journal article" date="2016" name="Front. Microbiol.">
        <title>Genome Sequence of the Piezophilic, Mesophilic Sulfate-Reducing Bacterium Desulfovibrio indicus J2T.</title>
        <authorList>
            <person name="Cao J."/>
            <person name="Maignien L."/>
            <person name="Shao Z."/>
            <person name="Alain K."/>
            <person name="Jebbar M."/>
        </authorList>
    </citation>
    <scope>NUCLEOTIDE SEQUENCE</scope>
    <source>
        <strain evidence="2">DSM 16372</strain>
    </source>
</reference>
<evidence type="ECO:0000313" key="2">
    <source>
        <dbReference type="EMBL" id="GJD89102.1"/>
    </source>
</evidence>
<feature type="compositionally biased region" description="Low complexity" evidence="1">
    <location>
        <begin position="9"/>
        <end position="18"/>
    </location>
</feature>
<reference evidence="2" key="2">
    <citation type="submission" date="2021-08" db="EMBL/GenBank/DDBJ databases">
        <authorList>
            <person name="Tani A."/>
            <person name="Ola A."/>
            <person name="Ogura Y."/>
            <person name="Katsura K."/>
            <person name="Hayashi T."/>
        </authorList>
    </citation>
    <scope>NUCLEOTIDE SEQUENCE</scope>
    <source>
        <strain evidence="2">DSM 16372</strain>
    </source>
</reference>
<evidence type="ECO:0000256" key="1">
    <source>
        <dbReference type="SAM" id="MobiDB-lite"/>
    </source>
</evidence>
<gene>
    <name evidence="2" type="ORF">BHAOGJBA_2627</name>
</gene>
<dbReference type="RefSeq" id="WP_066918922.1">
    <property type="nucleotide sequence ID" value="NZ_BPQO01000010.1"/>
</dbReference>